<gene>
    <name evidence="1" type="ORF">CEXT_376121</name>
</gene>
<evidence type="ECO:0000313" key="2">
    <source>
        <dbReference type="Proteomes" id="UP001054945"/>
    </source>
</evidence>
<evidence type="ECO:0000313" key="1">
    <source>
        <dbReference type="EMBL" id="GIY66780.1"/>
    </source>
</evidence>
<reference evidence="1 2" key="1">
    <citation type="submission" date="2021-06" db="EMBL/GenBank/DDBJ databases">
        <title>Caerostris extrusa draft genome.</title>
        <authorList>
            <person name="Kono N."/>
            <person name="Arakawa K."/>
        </authorList>
    </citation>
    <scope>NUCLEOTIDE SEQUENCE [LARGE SCALE GENOMIC DNA]</scope>
</reference>
<keyword evidence="2" id="KW-1185">Reference proteome</keyword>
<comment type="caution">
    <text evidence="1">The sequence shown here is derived from an EMBL/GenBank/DDBJ whole genome shotgun (WGS) entry which is preliminary data.</text>
</comment>
<accession>A0AAV4VBA5</accession>
<dbReference type="Proteomes" id="UP001054945">
    <property type="component" value="Unassembled WGS sequence"/>
</dbReference>
<organism evidence="1 2">
    <name type="scientific">Caerostris extrusa</name>
    <name type="common">Bark spider</name>
    <name type="synonym">Caerostris bankana</name>
    <dbReference type="NCBI Taxonomy" id="172846"/>
    <lineage>
        <taxon>Eukaryota</taxon>
        <taxon>Metazoa</taxon>
        <taxon>Ecdysozoa</taxon>
        <taxon>Arthropoda</taxon>
        <taxon>Chelicerata</taxon>
        <taxon>Arachnida</taxon>
        <taxon>Araneae</taxon>
        <taxon>Araneomorphae</taxon>
        <taxon>Entelegynae</taxon>
        <taxon>Araneoidea</taxon>
        <taxon>Araneidae</taxon>
        <taxon>Caerostris</taxon>
    </lineage>
</organism>
<protein>
    <submittedName>
        <fullName evidence="1">Uncharacterized protein</fullName>
    </submittedName>
</protein>
<dbReference type="AlphaFoldDB" id="A0AAV4VBA5"/>
<name>A0AAV4VBA5_CAEEX</name>
<sequence>MQVLTTHALRLDCRNNLNNPRTLHAVPSWMRNRRACSANVCFLSTKRLEERKLSLRWIFCSAGDRKIGGERFASSIIPPPRLLVKEACGTSLLVATKVALGVVPPLHFFWSEIVTFKAESVW</sequence>
<dbReference type="EMBL" id="BPLR01014153">
    <property type="protein sequence ID" value="GIY66780.1"/>
    <property type="molecule type" value="Genomic_DNA"/>
</dbReference>
<proteinExistence type="predicted"/>